<evidence type="ECO:0000313" key="2">
    <source>
        <dbReference type="EMBL" id="KJK34725.1"/>
    </source>
</evidence>
<name>A0A0M2GI81_9ACTN</name>
<organism evidence="2 3">
    <name type="scientific">Streptomyces variegatus</name>
    <dbReference type="NCBI Taxonomy" id="284040"/>
    <lineage>
        <taxon>Bacteria</taxon>
        <taxon>Bacillati</taxon>
        <taxon>Actinomycetota</taxon>
        <taxon>Actinomycetes</taxon>
        <taxon>Kitasatosporales</taxon>
        <taxon>Streptomycetaceae</taxon>
        <taxon>Streptomyces</taxon>
    </lineage>
</organism>
<evidence type="ECO:0000256" key="1">
    <source>
        <dbReference type="SAM" id="MobiDB-lite"/>
    </source>
</evidence>
<dbReference type="Proteomes" id="UP000034786">
    <property type="component" value="Unassembled WGS sequence"/>
</dbReference>
<dbReference type="RefSeq" id="WP_031143603.1">
    <property type="nucleotide sequence ID" value="NZ_JYJH01000039.1"/>
</dbReference>
<evidence type="ECO:0000313" key="3">
    <source>
        <dbReference type="Proteomes" id="UP000034786"/>
    </source>
</evidence>
<dbReference type="EMBL" id="JYJH01000039">
    <property type="protein sequence ID" value="KJK34725.1"/>
    <property type="molecule type" value="Genomic_DNA"/>
</dbReference>
<dbReference type="AlphaFoldDB" id="A0A0M2GI81"/>
<comment type="caution">
    <text evidence="2">The sequence shown here is derived from an EMBL/GenBank/DDBJ whole genome shotgun (WGS) entry which is preliminary data.</text>
</comment>
<keyword evidence="3" id="KW-1185">Reference proteome</keyword>
<protein>
    <submittedName>
        <fullName evidence="2">Uncharacterized protein</fullName>
    </submittedName>
</protein>
<sequence>MESEQAFELRRQLQGAFSLVPIEGCGQAPGDEVSGALSSGGRGLADRRSRGTAELEIEKDLPVLVGVVGGQDIDGQKVVQPSP</sequence>
<reference evidence="3" key="1">
    <citation type="submission" date="2015-02" db="EMBL/GenBank/DDBJ databases">
        <authorList>
            <person name="Ju K.-S."/>
            <person name="Doroghazi J.R."/>
            <person name="Metcalf W."/>
        </authorList>
    </citation>
    <scope>NUCLEOTIDE SEQUENCE [LARGE SCALE GENOMIC DNA]</scope>
    <source>
        <strain evidence="3">NRRL B-16380</strain>
    </source>
</reference>
<feature type="region of interest" description="Disordered" evidence="1">
    <location>
        <begin position="32"/>
        <end position="52"/>
    </location>
</feature>
<accession>A0A0M2GI81</accession>
<proteinExistence type="predicted"/>
<gene>
    <name evidence="2" type="ORF">UK15_34395</name>
</gene>